<keyword evidence="1" id="KW-0223">Dioxygenase</keyword>
<evidence type="ECO:0000313" key="2">
    <source>
        <dbReference type="Proteomes" id="UP000323067"/>
    </source>
</evidence>
<sequence>MAMPAADRMRQVHLGLGSSRCAASADDGTTAQEQHAAHEALLLARCPPSTWPHGSCRASCPRPILVTAEHGRQLAALHGALAAALNDIVPRWWRDVEAAFPQRMPLADDEGHLLQWLDEQQQLGRLRPYATCQGAWRPDFLIEEVRDDNGRATENFRVSEINARFCFNGFMHVAYGSAALEDMGAAQSGLVAATDGSQVPNSLFPSHRAPYGKANLLTPCARKIVDGLLDLFERDKSLHILKGDETGIDMPMFVHAARLRLGGRSPRVIAPGDLRLSAPDAHSRTTLCCLAPDGALRTAAGERVEEVHQVALELRQRELRRLDRALLRALSLRCVNDMRTVLLVHDKRMLGVVLQELGSLTARGVLTPAQAAALNRGIAHTILPGSPALRTLDEHARHEYLLKPVRGGKGAGILFGEDMTAGAWRAALARLREPGLRPDDDGCVVVQRRVRQIRYEVVLKPSGEAARYPLVGTYHVVNGRYLGMGIWRSSGDRICAVSTGGSWMCSVMSPC</sequence>
<reference evidence="1 2" key="1">
    <citation type="journal article" date="2017" name="BMC Genomics">
        <title>Chromosome level assembly and secondary metabolite potential of the parasitic fungus Cordyceps militaris.</title>
        <authorList>
            <person name="Kramer G.J."/>
            <person name="Nodwell J.R."/>
        </authorList>
    </citation>
    <scope>NUCLEOTIDE SEQUENCE [LARGE SCALE GENOMIC DNA]</scope>
    <source>
        <strain evidence="1 2">ATCC 34164</strain>
    </source>
</reference>
<accession>A0A2H4SCR8</accession>
<organism evidence="1 2">
    <name type="scientific">Cordyceps militaris</name>
    <name type="common">Caterpillar fungus</name>
    <name type="synonym">Clavaria militaris</name>
    <dbReference type="NCBI Taxonomy" id="73501"/>
    <lineage>
        <taxon>Eukaryota</taxon>
        <taxon>Fungi</taxon>
        <taxon>Dikarya</taxon>
        <taxon>Ascomycota</taxon>
        <taxon>Pezizomycotina</taxon>
        <taxon>Sordariomycetes</taxon>
        <taxon>Hypocreomycetidae</taxon>
        <taxon>Hypocreales</taxon>
        <taxon>Cordycipitaceae</taxon>
        <taxon>Cordyceps</taxon>
    </lineage>
</organism>
<dbReference type="SUPFAM" id="SSF56059">
    <property type="entry name" value="Glutathione synthetase ATP-binding domain-like"/>
    <property type="match status" value="1"/>
</dbReference>
<evidence type="ECO:0000313" key="1">
    <source>
        <dbReference type="EMBL" id="ATY60901.1"/>
    </source>
</evidence>
<dbReference type="AlphaFoldDB" id="A0A2H4SCR8"/>
<gene>
    <name evidence="1" type="ORF">A9K55_005522</name>
</gene>
<dbReference type="GO" id="GO:0051213">
    <property type="term" value="F:dioxygenase activity"/>
    <property type="evidence" value="ECO:0007669"/>
    <property type="project" value="UniProtKB-KW"/>
</dbReference>
<keyword evidence="1" id="KW-0560">Oxidoreductase</keyword>
<dbReference type="OrthoDB" id="2117718at2759"/>
<dbReference type="VEuPathDB" id="FungiDB:CCM_00853"/>
<name>A0A2H4SCR8_CORMI</name>
<protein>
    <submittedName>
        <fullName evidence="1">Taurine catabolism dioxygenase</fullName>
    </submittedName>
</protein>
<dbReference type="EMBL" id="CP023323">
    <property type="protein sequence ID" value="ATY60901.1"/>
    <property type="molecule type" value="Genomic_DNA"/>
</dbReference>
<dbReference type="Proteomes" id="UP000323067">
    <property type="component" value="Chromosome vi"/>
</dbReference>
<dbReference type="VEuPathDB" id="FungiDB:A9K55_005522"/>
<proteinExistence type="predicted"/>